<dbReference type="PANTHER" id="PTHR34959">
    <property type="entry name" value="PROTEIN LAZY 1"/>
    <property type="match status" value="1"/>
</dbReference>
<name>A0A9Q1KA61_9CARY</name>
<evidence type="ECO:0000313" key="2">
    <source>
        <dbReference type="EMBL" id="KAJ8439127.1"/>
    </source>
</evidence>
<dbReference type="OrthoDB" id="780166at2759"/>
<dbReference type="GO" id="GO:2000012">
    <property type="term" value="P:regulation of auxin polar transport"/>
    <property type="evidence" value="ECO:0007669"/>
    <property type="project" value="InterPro"/>
</dbReference>
<comment type="caution">
    <text evidence="2">The sequence shown here is derived from an EMBL/GenBank/DDBJ whole genome shotgun (WGS) entry which is preliminary data.</text>
</comment>
<organism evidence="2 3">
    <name type="scientific">Carnegiea gigantea</name>
    <dbReference type="NCBI Taxonomy" id="171969"/>
    <lineage>
        <taxon>Eukaryota</taxon>
        <taxon>Viridiplantae</taxon>
        <taxon>Streptophyta</taxon>
        <taxon>Embryophyta</taxon>
        <taxon>Tracheophyta</taxon>
        <taxon>Spermatophyta</taxon>
        <taxon>Magnoliopsida</taxon>
        <taxon>eudicotyledons</taxon>
        <taxon>Gunneridae</taxon>
        <taxon>Pentapetalae</taxon>
        <taxon>Caryophyllales</taxon>
        <taxon>Cactineae</taxon>
        <taxon>Cactaceae</taxon>
        <taxon>Cactoideae</taxon>
        <taxon>Echinocereeae</taxon>
        <taxon>Carnegiea</taxon>
    </lineage>
</organism>
<protein>
    <recommendedName>
        <fullName evidence="4">LAZY1</fullName>
    </recommendedName>
</protein>
<dbReference type="Proteomes" id="UP001153076">
    <property type="component" value="Unassembled WGS sequence"/>
</dbReference>
<keyword evidence="3" id="KW-1185">Reference proteome</keyword>
<evidence type="ECO:0000313" key="3">
    <source>
        <dbReference type="Proteomes" id="UP001153076"/>
    </source>
</evidence>
<feature type="region of interest" description="Disordered" evidence="1">
    <location>
        <begin position="255"/>
        <end position="274"/>
    </location>
</feature>
<proteinExistence type="predicted"/>
<sequence length="436" mass="49354">MKVSSISIVITKKGSSPFEHSIRFFPILAQLLTWMHRKFRQGSSETLKEFSLGQQFFDDHRIYQNQNPGNRTLRQGQRDGHARKSFANLETTRLEFLEGKTSTESDSEFFEGFLAIGTLGMEKLIAEPETPTFAVSFDQLAERESEVTENELRLINDELERVLAAEAKEDGWTDSSGRNSHVSNGRISHASTITLSRKSLEIPESTGTGNMICPLQEYLLGSAIELPERSTVPKKEHRTSLGELFEKHKAEEISEAKYKRGERRQDKEGEKTSTNIMKKMLKKKASHGSSRSSPATTRTTEPAPAETKLSKILHKFHKKVHPEHAMSTQRTEISHKNGVKDMIPYNADCYKDEYTLVDESIATLPRRSLQKDHAGHNKNQLKPAELILGGSDSNGSRECWIKTDADCKYSHIHNSILTSLFSVIFLSYSLNDYYVN</sequence>
<feature type="region of interest" description="Disordered" evidence="1">
    <location>
        <begin position="280"/>
        <end position="306"/>
    </location>
</feature>
<evidence type="ECO:0008006" key="4">
    <source>
        <dbReference type="Google" id="ProtNLM"/>
    </source>
</evidence>
<gene>
    <name evidence="2" type="ORF">Cgig2_027053</name>
</gene>
<dbReference type="AlphaFoldDB" id="A0A9Q1KA61"/>
<reference evidence="2" key="1">
    <citation type="submission" date="2022-04" db="EMBL/GenBank/DDBJ databases">
        <title>Carnegiea gigantea Genome sequencing and assembly v2.</title>
        <authorList>
            <person name="Copetti D."/>
            <person name="Sanderson M.J."/>
            <person name="Burquez A."/>
            <person name="Wojciechowski M.F."/>
        </authorList>
    </citation>
    <scope>NUCLEOTIDE SEQUENCE</scope>
    <source>
        <strain evidence="2">SGP5-SGP5p</strain>
        <tissue evidence="2">Aerial part</tissue>
    </source>
</reference>
<dbReference type="GO" id="GO:0009630">
    <property type="term" value="P:gravitropism"/>
    <property type="evidence" value="ECO:0007669"/>
    <property type="project" value="InterPro"/>
</dbReference>
<dbReference type="PANTHER" id="PTHR34959:SF3">
    <property type="entry name" value="PROTEIN LAZY 1"/>
    <property type="match status" value="1"/>
</dbReference>
<dbReference type="InterPro" id="IPR038928">
    <property type="entry name" value="LAZY1"/>
</dbReference>
<accession>A0A9Q1KA61</accession>
<dbReference type="EMBL" id="JAKOGI010000229">
    <property type="protein sequence ID" value="KAJ8439127.1"/>
    <property type="molecule type" value="Genomic_DNA"/>
</dbReference>
<evidence type="ECO:0000256" key="1">
    <source>
        <dbReference type="SAM" id="MobiDB-lite"/>
    </source>
</evidence>
<feature type="compositionally biased region" description="Low complexity" evidence="1">
    <location>
        <begin position="289"/>
        <end position="306"/>
    </location>
</feature>
<feature type="compositionally biased region" description="Basic and acidic residues" evidence="1">
    <location>
        <begin position="255"/>
        <end position="271"/>
    </location>
</feature>